<evidence type="ECO:0000313" key="2">
    <source>
        <dbReference type="EMBL" id="KZV56880.1"/>
    </source>
</evidence>
<organism evidence="2 3">
    <name type="scientific">Dorcoceras hygrometricum</name>
    <dbReference type="NCBI Taxonomy" id="472368"/>
    <lineage>
        <taxon>Eukaryota</taxon>
        <taxon>Viridiplantae</taxon>
        <taxon>Streptophyta</taxon>
        <taxon>Embryophyta</taxon>
        <taxon>Tracheophyta</taxon>
        <taxon>Spermatophyta</taxon>
        <taxon>Magnoliopsida</taxon>
        <taxon>eudicotyledons</taxon>
        <taxon>Gunneridae</taxon>
        <taxon>Pentapetalae</taxon>
        <taxon>asterids</taxon>
        <taxon>lamiids</taxon>
        <taxon>Lamiales</taxon>
        <taxon>Gesneriaceae</taxon>
        <taxon>Didymocarpoideae</taxon>
        <taxon>Trichosporeae</taxon>
        <taxon>Loxocarpinae</taxon>
        <taxon>Dorcoceras</taxon>
    </lineage>
</organism>
<accession>A0A2Z7DB02</accession>
<gene>
    <name evidence="2" type="ORF">F511_19825</name>
</gene>
<sequence length="93" mass="10178">MAGALPLGPPQGPAGPNQTNLGSNRGLTRENWSLQVDAPAMLREDADLRDTDVVEARSGRNRLRITKLLQWLEFSKLCVCGEGISRLMYRLGG</sequence>
<name>A0A2Z7DB02_9LAMI</name>
<evidence type="ECO:0000256" key="1">
    <source>
        <dbReference type="SAM" id="MobiDB-lite"/>
    </source>
</evidence>
<feature type="region of interest" description="Disordered" evidence="1">
    <location>
        <begin position="1"/>
        <end position="29"/>
    </location>
</feature>
<keyword evidence="3" id="KW-1185">Reference proteome</keyword>
<feature type="compositionally biased region" description="Polar residues" evidence="1">
    <location>
        <begin position="17"/>
        <end position="29"/>
    </location>
</feature>
<dbReference type="AlphaFoldDB" id="A0A2Z7DB02"/>
<evidence type="ECO:0000313" key="3">
    <source>
        <dbReference type="Proteomes" id="UP000250235"/>
    </source>
</evidence>
<dbReference type="Proteomes" id="UP000250235">
    <property type="component" value="Unassembled WGS sequence"/>
</dbReference>
<proteinExistence type="predicted"/>
<reference evidence="2 3" key="1">
    <citation type="journal article" date="2015" name="Proc. Natl. Acad. Sci. U.S.A.">
        <title>The resurrection genome of Boea hygrometrica: A blueprint for survival of dehydration.</title>
        <authorList>
            <person name="Xiao L."/>
            <person name="Yang G."/>
            <person name="Zhang L."/>
            <person name="Yang X."/>
            <person name="Zhao S."/>
            <person name="Ji Z."/>
            <person name="Zhou Q."/>
            <person name="Hu M."/>
            <person name="Wang Y."/>
            <person name="Chen M."/>
            <person name="Xu Y."/>
            <person name="Jin H."/>
            <person name="Xiao X."/>
            <person name="Hu G."/>
            <person name="Bao F."/>
            <person name="Hu Y."/>
            <person name="Wan P."/>
            <person name="Li L."/>
            <person name="Deng X."/>
            <person name="Kuang T."/>
            <person name="Xiang C."/>
            <person name="Zhu J.K."/>
            <person name="Oliver M.J."/>
            <person name="He Y."/>
        </authorList>
    </citation>
    <scope>NUCLEOTIDE SEQUENCE [LARGE SCALE GENOMIC DNA]</scope>
    <source>
        <strain evidence="3">cv. XS01</strain>
    </source>
</reference>
<protein>
    <submittedName>
        <fullName evidence="2">Uncharacterized protein</fullName>
    </submittedName>
</protein>
<dbReference type="EMBL" id="KQ987755">
    <property type="protein sequence ID" value="KZV56880.1"/>
    <property type="molecule type" value="Genomic_DNA"/>
</dbReference>